<protein>
    <submittedName>
        <fullName evidence="1">Uncharacterized protein</fullName>
    </submittedName>
</protein>
<proteinExistence type="predicted"/>
<organism evidence="1 2">
    <name type="scientific">Hypoxylon rubiginosum</name>
    <dbReference type="NCBI Taxonomy" id="110542"/>
    <lineage>
        <taxon>Eukaryota</taxon>
        <taxon>Fungi</taxon>
        <taxon>Dikarya</taxon>
        <taxon>Ascomycota</taxon>
        <taxon>Pezizomycotina</taxon>
        <taxon>Sordariomycetes</taxon>
        <taxon>Xylariomycetidae</taxon>
        <taxon>Xylariales</taxon>
        <taxon>Hypoxylaceae</taxon>
        <taxon>Hypoxylon</taxon>
    </lineage>
</organism>
<dbReference type="Proteomes" id="UP001497680">
    <property type="component" value="Unassembled WGS sequence"/>
</dbReference>
<reference evidence="1 2" key="1">
    <citation type="journal article" date="2022" name="New Phytol.">
        <title>Ecological generalism drives hyperdiversity of secondary metabolite gene clusters in xylarialean endophytes.</title>
        <authorList>
            <person name="Franco M.E.E."/>
            <person name="Wisecaver J.H."/>
            <person name="Arnold A.E."/>
            <person name="Ju Y.M."/>
            <person name="Slot J.C."/>
            <person name="Ahrendt S."/>
            <person name="Moore L.P."/>
            <person name="Eastman K.E."/>
            <person name="Scott K."/>
            <person name="Konkel Z."/>
            <person name="Mondo S.J."/>
            <person name="Kuo A."/>
            <person name="Hayes R.D."/>
            <person name="Haridas S."/>
            <person name="Andreopoulos B."/>
            <person name="Riley R."/>
            <person name="LaButti K."/>
            <person name="Pangilinan J."/>
            <person name="Lipzen A."/>
            <person name="Amirebrahimi M."/>
            <person name="Yan J."/>
            <person name="Adam C."/>
            <person name="Keymanesh K."/>
            <person name="Ng V."/>
            <person name="Louie K."/>
            <person name="Northen T."/>
            <person name="Drula E."/>
            <person name="Henrissat B."/>
            <person name="Hsieh H.M."/>
            <person name="Youens-Clark K."/>
            <person name="Lutzoni F."/>
            <person name="Miadlikowska J."/>
            <person name="Eastwood D.C."/>
            <person name="Hamelin R.C."/>
            <person name="Grigoriev I.V."/>
            <person name="U'Ren J.M."/>
        </authorList>
    </citation>
    <scope>NUCLEOTIDE SEQUENCE [LARGE SCALE GENOMIC DNA]</scope>
    <source>
        <strain evidence="1 2">ER1909</strain>
    </source>
</reference>
<sequence>MLPGPDRLCYPLPLQIMSFAHAISLIATLPISISISTSTSTDTGYHQHQPAYLSLNSDCFIKRTAGIKIGKIWSGFPEGAWAKSKETFGDDATAATLLNKGSGFSKRWKCPLSLLFQYLLYCLSFSSVSSVFHSTGGLYGRYT</sequence>
<dbReference type="EMBL" id="MU394305">
    <property type="protein sequence ID" value="KAI6087869.1"/>
    <property type="molecule type" value="Genomic_DNA"/>
</dbReference>
<evidence type="ECO:0000313" key="1">
    <source>
        <dbReference type="EMBL" id="KAI6087869.1"/>
    </source>
</evidence>
<gene>
    <name evidence="1" type="ORF">F4821DRAFT_100743</name>
</gene>
<name>A0ACC0D5I9_9PEZI</name>
<accession>A0ACC0D5I9</accession>
<comment type="caution">
    <text evidence="1">The sequence shown here is derived from an EMBL/GenBank/DDBJ whole genome shotgun (WGS) entry which is preliminary data.</text>
</comment>
<evidence type="ECO:0000313" key="2">
    <source>
        <dbReference type="Proteomes" id="UP001497680"/>
    </source>
</evidence>
<keyword evidence="2" id="KW-1185">Reference proteome</keyword>